<feature type="transmembrane region" description="Helical" evidence="5">
    <location>
        <begin position="21"/>
        <end position="44"/>
    </location>
</feature>
<evidence type="ECO:0000256" key="5">
    <source>
        <dbReference type="SAM" id="Phobius"/>
    </source>
</evidence>
<keyword evidence="3" id="KW-0677">Repeat</keyword>
<evidence type="ECO:0000256" key="2">
    <source>
        <dbReference type="ARBA" id="ARBA00019992"/>
    </source>
</evidence>
<evidence type="ECO:0000313" key="7">
    <source>
        <dbReference type="RefSeq" id="XP_006811303.1"/>
    </source>
</evidence>
<dbReference type="PANTHER" id="PTHR16263">
    <property type="entry name" value="TETRATRICOPEPTIDE REPEAT PROTEIN 38"/>
    <property type="match status" value="1"/>
</dbReference>
<dbReference type="Proteomes" id="UP000694865">
    <property type="component" value="Unplaced"/>
</dbReference>
<keyword evidence="6" id="KW-1185">Reference proteome</keyword>
<keyword evidence="5" id="KW-0472">Membrane</keyword>
<dbReference type="GeneID" id="102807854"/>
<proteinExistence type="inferred from homology"/>
<name>A0ABM0LU62_SACKO</name>
<dbReference type="InterPro" id="IPR011990">
    <property type="entry name" value="TPR-like_helical_dom_sf"/>
</dbReference>
<keyword evidence="5" id="KW-1133">Transmembrane helix</keyword>
<comment type="similarity">
    <text evidence="1">Belongs to the TTC38 family.</text>
</comment>
<keyword evidence="5" id="KW-0812">Transmembrane</keyword>
<dbReference type="PANTHER" id="PTHR16263:SF4">
    <property type="entry name" value="TETRATRICOPEPTIDE REPEAT PROTEIN 38"/>
    <property type="match status" value="1"/>
</dbReference>
<dbReference type="SUPFAM" id="SSF48452">
    <property type="entry name" value="TPR-like"/>
    <property type="match status" value="1"/>
</dbReference>
<evidence type="ECO:0000256" key="3">
    <source>
        <dbReference type="ARBA" id="ARBA00022737"/>
    </source>
</evidence>
<evidence type="ECO:0000256" key="4">
    <source>
        <dbReference type="ARBA" id="ARBA00022803"/>
    </source>
</evidence>
<keyword evidence="4" id="KW-0802">TPR repeat</keyword>
<organism evidence="6 7">
    <name type="scientific">Saccoglossus kowalevskii</name>
    <name type="common">Acorn worm</name>
    <dbReference type="NCBI Taxonomy" id="10224"/>
    <lineage>
        <taxon>Eukaryota</taxon>
        <taxon>Metazoa</taxon>
        <taxon>Hemichordata</taxon>
        <taxon>Enteropneusta</taxon>
        <taxon>Harrimaniidae</taxon>
        <taxon>Saccoglossus</taxon>
    </lineage>
</organism>
<evidence type="ECO:0000313" key="6">
    <source>
        <dbReference type="Proteomes" id="UP000694865"/>
    </source>
</evidence>
<dbReference type="InterPro" id="IPR033891">
    <property type="entry name" value="TTC38"/>
</dbReference>
<dbReference type="RefSeq" id="XP_006811303.1">
    <property type="nucleotide sequence ID" value="XM_006811240.1"/>
</dbReference>
<gene>
    <name evidence="7" type="primary">LOC102807854</name>
</gene>
<evidence type="ECO:0000256" key="1">
    <source>
        <dbReference type="ARBA" id="ARBA00005857"/>
    </source>
</evidence>
<accession>A0ABM0LU62</accession>
<sequence>MSRSPTVYAGQPALTKNQKTLCYYPVVLGHVLVNGLQFFSGIFIQKNKDFKSRIDNMVKLATLQTTSDMEKLHLEAVISLVYWNINDALNTWQKILTTYPTDILAIKFAYDACYIMGYSQLMNGMMKRVLPYWEEEMEFYRTLKTLYAFVLVECNYFIEAEIIAREGLKHNNTDPQMVHVMAHVLGVTGHVGEAIMLLRSSLYCHGDYSAAIVVYDTEIARRADSAESLNIFNIYDCCSLLFRLELEGVDVGERYNELYKVISPYMNDHISAYSDMHLLMAIMGRGRQHEISRFIESVRKYINNQTGTQRDIMHEIGIVIFEAFQAYKDGDYAKVVDILLPVRHKVWKIGGSQPQRDVCNLVLIHAALNSPQKRHQQTSRSLLEERKLELTNSPMTDRLLAKYTRLHVD</sequence>
<protein>
    <recommendedName>
        <fullName evidence="2">Tetratricopeptide repeat protein 38</fullName>
    </recommendedName>
</protein>
<reference evidence="7" key="1">
    <citation type="submission" date="2025-08" db="UniProtKB">
        <authorList>
            <consortium name="RefSeq"/>
        </authorList>
    </citation>
    <scope>IDENTIFICATION</scope>
    <source>
        <tissue evidence="7">Testes</tissue>
    </source>
</reference>